<dbReference type="PANTHER" id="PTHR37842">
    <property type="match status" value="1"/>
</dbReference>
<dbReference type="AlphaFoldDB" id="D2QQ31"/>
<accession>D2QQ31</accession>
<evidence type="ECO:0000256" key="1">
    <source>
        <dbReference type="ARBA" id="ARBA00022801"/>
    </source>
</evidence>
<feature type="domain" description="Gylcosyl hydrolase 115 C-terminal" evidence="2">
    <location>
        <begin position="730"/>
        <end position="895"/>
    </location>
</feature>
<dbReference type="InterPro" id="IPR042301">
    <property type="entry name" value="GH115_sf"/>
</dbReference>
<keyword evidence="4" id="KW-1185">Reference proteome</keyword>
<dbReference type="Gene3D" id="1.20.58.2150">
    <property type="match status" value="1"/>
</dbReference>
<dbReference type="HOGENOM" id="CLU_004852_0_0_10"/>
<dbReference type="KEGG" id="sli:Slin_1718"/>
<gene>
    <name evidence="3" type="ordered locus">Slin_1718</name>
</gene>
<evidence type="ECO:0000259" key="2">
    <source>
        <dbReference type="Pfam" id="PF17829"/>
    </source>
</evidence>
<dbReference type="Gene3D" id="2.60.120.1620">
    <property type="match status" value="1"/>
</dbReference>
<dbReference type="InterPro" id="IPR029018">
    <property type="entry name" value="Hex-like_dom2"/>
</dbReference>
<dbReference type="Proteomes" id="UP000002028">
    <property type="component" value="Chromosome"/>
</dbReference>
<dbReference type="Gene3D" id="3.20.20.520">
    <property type="entry name" value="Glycosyl hydrolase family 115"/>
    <property type="match status" value="1"/>
</dbReference>
<dbReference type="SUPFAM" id="SSF55545">
    <property type="entry name" value="beta-N-acetylhexosaminidase-like domain"/>
    <property type="match status" value="1"/>
</dbReference>
<dbReference type="EMBL" id="CP001769">
    <property type="protein sequence ID" value="ADB37764.1"/>
    <property type="molecule type" value="Genomic_DNA"/>
</dbReference>
<dbReference type="Pfam" id="PF17829">
    <property type="entry name" value="GH115_C"/>
    <property type="match status" value="1"/>
</dbReference>
<dbReference type="GO" id="GO:0016787">
    <property type="term" value="F:hydrolase activity"/>
    <property type="evidence" value="ECO:0007669"/>
    <property type="project" value="UniProtKB-KW"/>
</dbReference>
<dbReference type="STRING" id="504472.Slin_1718"/>
<dbReference type="Gene3D" id="3.30.379.10">
    <property type="entry name" value="Chitobiase/beta-hexosaminidase domain 2-like"/>
    <property type="match status" value="1"/>
</dbReference>
<dbReference type="Pfam" id="PF15979">
    <property type="entry name" value="Glyco_hydro_115"/>
    <property type="match status" value="1"/>
</dbReference>
<dbReference type="PANTHER" id="PTHR37842:SF2">
    <property type="entry name" value="GYLCOSYL HYDROLASE 115 C-TERMINAL DOMAIN-CONTAINING PROTEIN"/>
    <property type="match status" value="1"/>
</dbReference>
<evidence type="ECO:0000313" key="4">
    <source>
        <dbReference type="Proteomes" id="UP000002028"/>
    </source>
</evidence>
<dbReference type="CAZy" id="GH115">
    <property type="family name" value="Glycoside Hydrolase Family 115"/>
</dbReference>
<protein>
    <recommendedName>
        <fullName evidence="2">Gylcosyl hydrolase 115 C-terminal domain-containing protein</fullName>
    </recommendedName>
</protein>
<organism evidence="3 4">
    <name type="scientific">Spirosoma linguale (strain ATCC 33905 / DSM 74 / LMG 10896 / Claus 1)</name>
    <dbReference type="NCBI Taxonomy" id="504472"/>
    <lineage>
        <taxon>Bacteria</taxon>
        <taxon>Pseudomonadati</taxon>
        <taxon>Bacteroidota</taxon>
        <taxon>Cytophagia</taxon>
        <taxon>Cytophagales</taxon>
        <taxon>Cytophagaceae</taxon>
        <taxon>Spirosoma</taxon>
    </lineage>
</organism>
<dbReference type="InterPro" id="IPR041437">
    <property type="entry name" value="GH115_C"/>
</dbReference>
<dbReference type="InterPro" id="IPR031924">
    <property type="entry name" value="GH115"/>
</dbReference>
<reference evidence="3 4" key="1">
    <citation type="journal article" date="2010" name="Stand. Genomic Sci.">
        <title>Complete genome sequence of Spirosoma linguale type strain (1).</title>
        <authorList>
            <person name="Lail K."/>
            <person name="Sikorski J."/>
            <person name="Saunders E."/>
            <person name="Lapidus A."/>
            <person name="Glavina Del Rio T."/>
            <person name="Copeland A."/>
            <person name="Tice H."/>
            <person name="Cheng J.-F."/>
            <person name="Lucas S."/>
            <person name="Nolan M."/>
            <person name="Bruce D."/>
            <person name="Goodwin L."/>
            <person name="Pitluck S."/>
            <person name="Ivanova N."/>
            <person name="Mavromatis K."/>
            <person name="Ovchinnikova G."/>
            <person name="Pati A."/>
            <person name="Chen A."/>
            <person name="Palaniappan K."/>
            <person name="Land M."/>
            <person name="Hauser L."/>
            <person name="Chang Y.-J."/>
            <person name="Jeffries C.D."/>
            <person name="Chain P."/>
            <person name="Brettin T."/>
            <person name="Detter J.C."/>
            <person name="Schuetze A."/>
            <person name="Rohde M."/>
            <person name="Tindall B.J."/>
            <person name="Goeker M."/>
            <person name="Bristow J."/>
            <person name="Eisen J.A."/>
            <person name="Markowitz V."/>
            <person name="Hugenholtz P."/>
            <person name="Kyrpides N.C."/>
            <person name="Klenk H.-P."/>
            <person name="Chen F."/>
        </authorList>
    </citation>
    <scope>NUCLEOTIDE SEQUENCE [LARGE SCALE GENOMIC DNA]</scope>
    <source>
        <strain evidence="4">ATCC 33905 / DSM 74 / LMG 10896 / Claus 1</strain>
    </source>
</reference>
<name>D2QQ31_SPILD</name>
<dbReference type="eggNOG" id="ENOG502Z7KK">
    <property type="taxonomic scope" value="Bacteria"/>
</dbReference>
<dbReference type="GO" id="GO:0005975">
    <property type="term" value="P:carbohydrate metabolic process"/>
    <property type="evidence" value="ECO:0007669"/>
    <property type="project" value="UniProtKB-ARBA"/>
</dbReference>
<keyword evidence="1" id="KW-0378">Hydrolase</keyword>
<proteinExistence type="predicted"/>
<sequence>MLLMQPIALRQLVATDLILRACLISDDCFLVSTPGQCSQSFLLINMKRLTVLNKRGKLLLISLLFSTASHAQSLLTGNSSFPVSTAVIYVDNSETELVKTSAALLQKDIELVTGAKLPILTAINQSTKNVIAIGTIQQSAFLKQLIARRKIDPAGINGKWEASLVQTLANPVKGIANALIIAGSDRRGTAYGVFELSKQIGVSPWYWWADVPVEKRTEIYLKSNVTLTDAPAVKYRGIFLNDEAPALSGWTKEKFGGFNHKFYEKVFELILRLKGNYIWPAMWGNAFYADDSLNIKMADKYGIVIGTSHHEPLMRAHDEWRRAGGGPWNYETNPDKLRQFWRDGMKRATNEKIVSVGMRGDGDAPMSRETATALLERIVTDQRTIISDVTGKPAAETPQLWALYKEVQEYYDKGMRVPDDVTLLLCDDNWGNLRKLPKPGEKPRKGGYGIYYHFDYVGGPRNYKWLNTNPLPRIWEQMNLAWQHKVRDIWIVNVGDLKPMEFPISFFLDFAWNPDRMDADDLTAYTEQWAAAQFGKPHARDIAHLLARYAKYNSRRKPELLDANTYPSLDEWKTVVGEYSELLTKAQQVNNDLPASYRDAYFQLVLHPIKACANLNDMYYHVALNKDAYRHKWNTTNRYADKVKELYANDSLITQQYHQLNNGKWNHLMSQTHIGYTYWQQPEHQKMPAVNYLPADSTVARKDADEPEMNQTNVPKTAPRPGFQQVAKKGISIEADHFTRAINTNGIRWKILPDHGRTGSAITPFPVTANEQKPGGNSPHVDYDIQTYSDGEFSINAYFSPTLNFFASENGLQYAISVDDEAPQIISLNKEDKTSDKGIWNKWAAENIIIKSTRHKIASAGKHTVKFWMVNPAVVLQKLVVDFGDLAPRYLGPEETPGQTPAK</sequence>
<evidence type="ECO:0000313" key="3">
    <source>
        <dbReference type="EMBL" id="ADB37764.1"/>
    </source>
</evidence>